<dbReference type="PIRSF" id="PIRSF006092">
    <property type="entry name" value="GreA_GreB"/>
    <property type="match status" value="1"/>
</dbReference>
<dbReference type="Gene3D" id="3.10.50.30">
    <property type="entry name" value="Transcription elongation factor, GreA/GreB, C-terminal domain"/>
    <property type="match status" value="1"/>
</dbReference>
<dbReference type="Proteomes" id="UP000298588">
    <property type="component" value="Chromosome"/>
</dbReference>
<dbReference type="InterPro" id="IPR023459">
    <property type="entry name" value="Tscrpt_elong_fac_GreA/B_fam"/>
</dbReference>
<gene>
    <name evidence="3" type="primary">greA</name>
    <name evidence="3" type="ORF">E8L99_01555</name>
</gene>
<evidence type="ECO:0000313" key="3">
    <source>
        <dbReference type="EMBL" id="QCK84567.1"/>
    </source>
</evidence>
<dbReference type="AlphaFoldDB" id="A0A4D7QGM9"/>
<dbReference type="GO" id="GO:0003746">
    <property type="term" value="F:translation elongation factor activity"/>
    <property type="evidence" value="ECO:0007669"/>
    <property type="project" value="UniProtKB-KW"/>
</dbReference>
<dbReference type="RefSeq" id="WP_137097902.1">
    <property type="nucleotide sequence ID" value="NZ_CP039865.1"/>
</dbReference>
<organism evidence="3 4">
    <name type="scientific">Phreatobacter aquaticus</name>
    <dbReference type="NCBI Taxonomy" id="2570229"/>
    <lineage>
        <taxon>Bacteria</taxon>
        <taxon>Pseudomonadati</taxon>
        <taxon>Pseudomonadota</taxon>
        <taxon>Alphaproteobacteria</taxon>
        <taxon>Hyphomicrobiales</taxon>
        <taxon>Phreatobacteraceae</taxon>
        <taxon>Phreatobacter</taxon>
    </lineage>
</organism>
<dbReference type="InterPro" id="IPR036953">
    <property type="entry name" value="GreA/GreB_C_sf"/>
</dbReference>
<evidence type="ECO:0000256" key="1">
    <source>
        <dbReference type="SAM" id="MobiDB-lite"/>
    </source>
</evidence>
<dbReference type="GO" id="GO:0070063">
    <property type="term" value="F:RNA polymerase binding"/>
    <property type="evidence" value="ECO:0007669"/>
    <property type="project" value="InterPro"/>
</dbReference>
<dbReference type="Pfam" id="PF01272">
    <property type="entry name" value="GreA_GreB"/>
    <property type="match status" value="1"/>
</dbReference>
<dbReference type="GO" id="GO:0032784">
    <property type="term" value="P:regulation of DNA-templated transcription elongation"/>
    <property type="evidence" value="ECO:0007669"/>
    <property type="project" value="InterPro"/>
</dbReference>
<dbReference type="OrthoDB" id="8537952at2"/>
<name>A0A4D7QGM9_9HYPH</name>
<keyword evidence="4" id="KW-1185">Reference proteome</keyword>
<evidence type="ECO:0000313" key="4">
    <source>
        <dbReference type="Proteomes" id="UP000298588"/>
    </source>
</evidence>
<dbReference type="NCBIfam" id="NF004973">
    <property type="entry name" value="PRK06342.1"/>
    <property type="match status" value="1"/>
</dbReference>
<sequence>MSVAFTKESDRDGTEPDLPERAISPHPNLVTEAGLALLDEAVAKARAESDAAQASGEVRAYNVALARAERDLRYYLARRASAQLMPLPVGSGKVQFGSRVTFDRDDGRRQTFRIVGEDEANPSSGSVSHVSPVARALMGKVVGDTAPVAGQDVEIVAIDPA</sequence>
<dbReference type="GO" id="GO:0003677">
    <property type="term" value="F:DNA binding"/>
    <property type="evidence" value="ECO:0007669"/>
    <property type="project" value="InterPro"/>
</dbReference>
<keyword evidence="3" id="KW-0251">Elongation factor</keyword>
<dbReference type="KEGG" id="paqt:E8L99_01555"/>
<dbReference type="PANTHER" id="PTHR30437">
    <property type="entry name" value="TRANSCRIPTION ELONGATION FACTOR GREA"/>
    <property type="match status" value="1"/>
</dbReference>
<keyword evidence="3" id="KW-0648">Protein biosynthesis</keyword>
<reference evidence="3 4" key="1">
    <citation type="submission" date="2019-04" db="EMBL/GenBank/DDBJ databases">
        <title>Phreatobacter aquaticus sp. nov.</title>
        <authorList>
            <person name="Choi A."/>
            <person name="Baek K."/>
        </authorList>
    </citation>
    <scope>NUCLEOTIDE SEQUENCE [LARGE SCALE GENOMIC DNA]</scope>
    <source>
        <strain evidence="3 4">NMCR1094</strain>
    </source>
</reference>
<dbReference type="EMBL" id="CP039865">
    <property type="protein sequence ID" value="QCK84567.1"/>
    <property type="molecule type" value="Genomic_DNA"/>
</dbReference>
<dbReference type="SUPFAM" id="SSF54534">
    <property type="entry name" value="FKBP-like"/>
    <property type="match status" value="1"/>
</dbReference>
<dbReference type="InterPro" id="IPR001437">
    <property type="entry name" value="Tscrpt_elong_fac_GreA/B_C"/>
</dbReference>
<accession>A0A4D7QGM9</accession>
<dbReference type="GO" id="GO:0006354">
    <property type="term" value="P:DNA-templated transcription elongation"/>
    <property type="evidence" value="ECO:0007669"/>
    <property type="project" value="TreeGrafter"/>
</dbReference>
<proteinExistence type="predicted"/>
<protein>
    <submittedName>
        <fullName evidence="3">Transcription elongation factor GreA</fullName>
    </submittedName>
</protein>
<feature type="domain" description="Transcription elongation factor GreA/GreB C-terminal" evidence="2">
    <location>
        <begin position="91"/>
        <end position="158"/>
    </location>
</feature>
<feature type="compositionally biased region" description="Basic and acidic residues" evidence="1">
    <location>
        <begin position="7"/>
        <end position="20"/>
    </location>
</feature>
<feature type="region of interest" description="Disordered" evidence="1">
    <location>
        <begin position="1"/>
        <end position="27"/>
    </location>
</feature>
<evidence type="ECO:0000259" key="2">
    <source>
        <dbReference type="Pfam" id="PF01272"/>
    </source>
</evidence>
<dbReference type="PANTHER" id="PTHR30437:SF6">
    <property type="entry name" value="TRANSCRIPTION ELONGATION FACTOR GREB"/>
    <property type="match status" value="1"/>
</dbReference>